<dbReference type="GeneID" id="85486891"/>
<feature type="compositionally biased region" description="Basic residues" evidence="1">
    <location>
        <begin position="1"/>
        <end position="12"/>
    </location>
</feature>
<organism evidence="2 3">
    <name type="scientific">Rhodococcoides kroppenstedtii</name>
    <dbReference type="NCBI Taxonomy" id="293050"/>
    <lineage>
        <taxon>Bacteria</taxon>
        <taxon>Bacillati</taxon>
        <taxon>Actinomycetota</taxon>
        <taxon>Actinomycetes</taxon>
        <taxon>Mycobacteriales</taxon>
        <taxon>Nocardiaceae</taxon>
        <taxon>Rhodococcoides</taxon>
    </lineage>
</organism>
<dbReference type="RefSeq" id="WP_139203982.1">
    <property type="nucleotide sequence ID" value="NZ_FOJN01000012.1"/>
</dbReference>
<evidence type="ECO:0000256" key="1">
    <source>
        <dbReference type="SAM" id="MobiDB-lite"/>
    </source>
</evidence>
<proteinExistence type="predicted"/>
<evidence type="ECO:0000313" key="3">
    <source>
        <dbReference type="Proteomes" id="UP000182054"/>
    </source>
</evidence>
<accession>A0A1I0U3V7</accession>
<dbReference type="Proteomes" id="UP000182054">
    <property type="component" value="Unassembled WGS sequence"/>
</dbReference>
<dbReference type="AlphaFoldDB" id="A0A1I0U3V7"/>
<gene>
    <name evidence="2" type="ORF">SAMN05444374_112147</name>
</gene>
<name>A0A1I0U3V7_9NOCA</name>
<dbReference type="EMBL" id="FOJN01000012">
    <property type="protein sequence ID" value="SFA58537.1"/>
    <property type="molecule type" value="Genomic_DNA"/>
</dbReference>
<sequence>MSKSQRRAKAAKRTAAGRPKQRVALSWPTVLKRFAEWLLHSGCTADPLAAYSTAMAVDRSSADRRIVIAGADLPLELFDMDLYAEDCLHTPWSPDDTADALALFARFVVAERMSPDQEDLLTELVDLDPVVPPRTAPVPHRGSAPLGPTTLTSHVRRVAAWCEDNGSVPDPRFAQPSSSRQVRDAIYPAQDDENDVVSGLLSTLKYYVVVQTALGAGVLRREDRTLRAGDAFDHWLAEPSEEWGRRSLVEAYVECMRPVVALDDAREKQEVAAACDALWMILVRSLVGDAAHDGEAFAVGIGTDSEKVRAWLSVRLSTMIDLGLIVPVNGQMCVPDSHAPALLDALDRVRLDTPASAGEWLALT</sequence>
<dbReference type="OrthoDB" id="4479177at2"/>
<protein>
    <submittedName>
        <fullName evidence="2">Uncharacterized protein</fullName>
    </submittedName>
</protein>
<feature type="region of interest" description="Disordered" evidence="1">
    <location>
        <begin position="1"/>
        <end position="20"/>
    </location>
</feature>
<evidence type="ECO:0000313" key="2">
    <source>
        <dbReference type="EMBL" id="SFA58537.1"/>
    </source>
</evidence>
<reference evidence="2 3" key="1">
    <citation type="submission" date="2016-10" db="EMBL/GenBank/DDBJ databases">
        <authorList>
            <person name="de Groot N.N."/>
        </authorList>
    </citation>
    <scope>NUCLEOTIDE SEQUENCE [LARGE SCALE GENOMIC DNA]</scope>
    <source>
        <strain evidence="2 3">DSM 44908</strain>
    </source>
</reference>